<feature type="domain" description="HTH lysR-type" evidence="1">
    <location>
        <begin position="15"/>
        <end position="67"/>
    </location>
</feature>
<keyword evidence="3" id="KW-1185">Reference proteome</keyword>
<dbReference type="SUPFAM" id="SSF46785">
    <property type="entry name" value="Winged helix' DNA-binding domain"/>
    <property type="match status" value="1"/>
</dbReference>
<dbReference type="AlphaFoldDB" id="A0A1I6MLP9"/>
<dbReference type="InterPro" id="IPR000847">
    <property type="entry name" value="LysR_HTH_N"/>
</dbReference>
<organism evidence="2 3">
    <name type="scientific">Yoonia litorea</name>
    <dbReference type="NCBI Taxonomy" id="1123755"/>
    <lineage>
        <taxon>Bacteria</taxon>
        <taxon>Pseudomonadati</taxon>
        <taxon>Pseudomonadota</taxon>
        <taxon>Alphaproteobacteria</taxon>
        <taxon>Rhodobacterales</taxon>
        <taxon>Paracoccaceae</taxon>
        <taxon>Yoonia</taxon>
    </lineage>
</organism>
<reference evidence="2 3" key="1">
    <citation type="submission" date="2016-10" db="EMBL/GenBank/DDBJ databases">
        <authorList>
            <person name="de Groot N.N."/>
        </authorList>
    </citation>
    <scope>NUCLEOTIDE SEQUENCE [LARGE SCALE GENOMIC DNA]</scope>
    <source>
        <strain evidence="2 3">DSM 29433</strain>
    </source>
</reference>
<dbReference type="RefSeq" id="WP_131802568.1">
    <property type="nucleotide sequence ID" value="NZ_FOZM01000001.1"/>
</dbReference>
<evidence type="ECO:0000313" key="3">
    <source>
        <dbReference type="Proteomes" id="UP000198926"/>
    </source>
</evidence>
<sequence length="296" mass="32884">MNQSKANSGVSVAMIRAFVCVSKHLNISQACLELRATRQTVRRHINDLEFILGGDLFEVVDRQYQLTSFGAKMLEGAKSLLTQIDAWSGQSPLTRHATDGLESQRYTDAQGRVYYSQQHPVSQIAREGLPLMKQAFKAWGTAETQIDHEAMDAIRPYAVLYRKSALGWVYVHVGEESAYARWLGPTIARSVIGRLISDDSASEDYDEFMGGAYSRIYEEGGVRFDHILAHMPRESGETKAGSFQRLLMGGVFPDGTHGLIIIAALTENIVIDALCAEDRPKLPECLLMDRVLQSAD</sequence>
<dbReference type="Pfam" id="PF00126">
    <property type="entry name" value="HTH_1"/>
    <property type="match status" value="1"/>
</dbReference>
<name>A0A1I6MLP9_9RHOB</name>
<dbReference type="InterPro" id="IPR036390">
    <property type="entry name" value="WH_DNA-bd_sf"/>
</dbReference>
<dbReference type="OrthoDB" id="7649166at2"/>
<protein>
    <submittedName>
        <fullName evidence="2">Regulatory helix-turn-helix protein, lysR family</fullName>
    </submittedName>
</protein>
<gene>
    <name evidence="2" type="ORF">SAMN05444714_2017</name>
</gene>
<dbReference type="PROSITE" id="PS50931">
    <property type="entry name" value="HTH_LYSR"/>
    <property type="match status" value="1"/>
</dbReference>
<accession>A0A1I6MLP9</accession>
<dbReference type="InterPro" id="IPR036388">
    <property type="entry name" value="WH-like_DNA-bd_sf"/>
</dbReference>
<proteinExistence type="predicted"/>
<dbReference type="Proteomes" id="UP000198926">
    <property type="component" value="Unassembled WGS sequence"/>
</dbReference>
<dbReference type="EMBL" id="FOZM01000001">
    <property type="protein sequence ID" value="SFS16602.1"/>
    <property type="molecule type" value="Genomic_DNA"/>
</dbReference>
<dbReference type="Gene3D" id="1.10.10.10">
    <property type="entry name" value="Winged helix-like DNA-binding domain superfamily/Winged helix DNA-binding domain"/>
    <property type="match status" value="1"/>
</dbReference>
<dbReference type="GO" id="GO:0003700">
    <property type="term" value="F:DNA-binding transcription factor activity"/>
    <property type="evidence" value="ECO:0007669"/>
    <property type="project" value="InterPro"/>
</dbReference>
<evidence type="ECO:0000313" key="2">
    <source>
        <dbReference type="EMBL" id="SFS16602.1"/>
    </source>
</evidence>
<evidence type="ECO:0000259" key="1">
    <source>
        <dbReference type="PROSITE" id="PS50931"/>
    </source>
</evidence>
<dbReference type="STRING" id="1123755.SAMN05444714_2017"/>